<evidence type="ECO:0000256" key="3">
    <source>
        <dbReference type="SAM" id="MobiDB-lite"/>
    </source>
</evidence>
<dbReference type="InterPro" id="IPR051663">
    <property type="entry name" value="CLec_Tetranectin-domain"/>
</dbReference>
<keyword evidence="2" id="KW-0175">Coiled coil</keyword>
<keyword evidence="1" id="KW-0430">Lectin</keyword>
<feature type="transmembrane region" description="Helical" evidence="4">
    <location>
        <begin position="40"/>
        <end position="63"/>
    </location>
</feature>
<dbReference type="Gene3D" id="1.20.1480.30">
    <property type="entry name" value="Designed four-helix bundle protein"/>
    <property type="match status" value="1"/>
</dbReference>
<keyword evidence="4" id="KW-0812">Transmembrane</keyword>
<accession>C3YMH0</accession>
<feature type="region of interest" description="Disordered" evidence="3">
    <location>
        <begin position="1"/>
        <end position="21"/>
    </location>
</feature>
<evidence type="ECO:0000256" key="1">
    <source>
        <dbReference type="ARBA" id="ARBA00022734"/>
    </source>
</evidence>
<evidence type="ECO:0000256" key="4">
    <source>
        <dbReference type="SAM" id="Phobius"/>
    </source>
</evidence>
<proteinExistence type="predicted"/>
<keyword evidence="4" id="KW-0472">Membrane</keyword>
<name>C3YMH0_BRAFL</name>
<evidence type="ECO:0000313" key="5">
    <source>
        <dbReference type="EMBL" id="EEN58764.1"/>
    </source>
</evidence>
<dbReference type="GO" id="GO:0030246">
    <property type="term" value="F:carbohydrate binding"/>
    <property type="evidence" value="ECO:0007669"/>
    <property type="project" value="UniProtKB-KW"/>
</dbReference>
<feature type="coiled-coil region" evidence="2">
    <location>
        <begin position="132"/>
        <end position="173"/>
    </location>
</feature>
<protein>
    <submittedName>
        <fullName evidence="5">Uncharacterized protein</fullName>
    </submittedName>
</protein>
<organism>
    <name type="scientific">Branchiostoma floridae</name>
    <name type="common">Florida lancelet</name>
    <name type="synonym">Amphioxus</name>
    <dbReference type="NCBI Taxonomy" id="7739"/>
    <lineage>
        <taxon>Eukaryota</taxon>
        <taxon>Metazoa</taxon>
        <taxon>Chordata</taxon>
        <taxon>Cephalochordata</taxon>
        <taxon>Leptocardii</taxon>
        <taxon>Amphioxiformes</taxon>
        <taxon>Branchiostomatidae</taxon>
        <taxon>Branchiostoma</taxon>
    </lineage>
</organism>
<gene>
    <name evidence="5" type="ORF">BRAFLDRAFT_97691</name>
</gene>
<reference evidence="5" key="1">
    <citation type="journal article" date="2008" name="Nature">
        <title>The amphioxus genome and the evolution of the chordate karyotype.</title>
        <authorList>
            <consortium name="US DOE Joint Genome Institute (JGI-PGF)"/>
            <person name="Putnam N.H."/>
            <person name="Butts T."/>
            <person name="Ferrier D.E.K."/>
            <person name="Furlong R.F."/>
            <person name="Hellsten U."/>
            <person name="Kawashima T."/>
            <person name="Robinson-Rechavi M."/>
            <person name="Shoguchi E."/>
            <person name="Terry A."/>
            <person name="Yu J.-K."/>
            <person name="Benito-Gutierrez E.L."/>
            <person name="Dubchak I."/>
            <person name="Garcia-Fernandez J."/>
            <person name="Gibson-Brown J.J."/>
            <person name="Grigoriev I.V."/>
            <person name="Horton A.C."/>
            <person name="de Jong P.J."/>
            <person name="Jurka J."/>
            <person name="Kapitonov V.V."/>
            <person name="Kohara Y."/>
            <person name="Kuroki Y."/>
            <person name="Lindquist E."/>
            <person name="Lucas S."/>
            <person name="Osoegawa K."/>
            <person name="Pennacchio L.A."/>
            <person name="Salamov A.A."/>
            <person name="Satou Y."/>
            <person name="Sauka-Spengler T."/>
            <person name="Schmutz J."/>
            <person name="Shin-I T."/>
            <person name="Toyoda A."/>
            <person name="Bronner-Fraser M."/>
            <person name="Fujiyama A."/>
            <person name="Holland L.Z."/>
            <person name="Holland P.W.H."/>
            <person name="Satoh N."/>
            <person name="Rokhsar D.S."/>
        </authorList>
    </citation>
    <scope>NUCLEOTIDE SEQUENCE [LARGE SCALE GENOMIC DNA]</scope>
    <source>
        <strain evidence="5">S238N-H82</strain>
        <tissue evidence="5">Testes</tissue>
    </source>
</reference>
<dbReference type="AlphaFoldDB" id="C3YMH0"/>
<dbReference type="PANTHER" id="PTHR22799:SF6">
    <property type="entry name" value="C-TYPE LECTIN DOMAIN FAMILY 4 MEMBER M-LIKE"/>
    <property type="match status" value="1"/>
</dbReference>
<dbReference type="InParanoid" id="C3YMH0"/>
<keyword evidence="4" id="KW-1133">Transmembrane helix</keyword>
<dbReference type="EMBL" id="GG666529">
    <property type="protein sequence ID" value="EEN58764.1"/>
    <property type="molecule type" value="Genomic_DNA"/>
</dbReference>
<evidence type="ECO:0000256" key="2">
    <source>
        <dbReference type="SAM" id="Coils"/>
    </source>
</evidence>
<dbReference type="PANTHER" id="PTHR22799">
    <property type="entry name" value="TETRANECTIN-RELATED"/>
    <property type="match status" value="1"/>
</dbReference>
<sequence length="190" mass="20969">MATALLTSGKETKKRLKTHRTYPGGASGLRARCSFILSHYSYLAAGIAVLLSLVAVGLAPLTVMNKEEITQLSTTLDALKRNQDDMSTTDKALKRNQGDIVTTVDALKRNQDEVSTDDDALKRNQDEVSTAVEALKRNQDDMSTTVDALKRDLDKERSRTAALEQRLQEMSKMLHLIANIIRIEGQNLGP</sequence>